<sequence>MCWLGRCPCAPVRLRDFTIKRASIATTPARWTYKRIARGARARLRQHNDKFSMTMLNTIPLFDYMYF</sequence>
<organism evidence="1 2">
    <name type="scientific">Eumeta variegata</name>
    <name type="common">Bagworm moth</name>
    <name type="synonym">Eumeta japonica</name>
    <dbReference type="NCBI Taxonomy" id="151549"/>
    <lineage>
        <taxon>Eukaryota</taxon>
        <taxon>Metazoa</taxon>
        <taxon>Ecdysozoa</taxon>
        <taxon>Arthropoda</taxon>
        <taxon>Hexapoda</taxon>
        <taxon>Insecta</taxon>
        <taxon>Pterygota</taxon>
        <taxon>Neoptera</taxon>
        <taxon>Endopterygota</taxon>
        <taxon>Lepidoptera</taxon>
        <taxon>Glossata</taxon>
        <taxon>Ditrysia</taxon>
        <taxon>Tineoidea</taxon>
        <taxon>Psychidae</taxon>
        <taxon>Oiketicinae</taxon>
        <taxon>Eumeta</taxon>
    </lineage>
</organism>
<evidence type="ECO:0000313" key="2">
    <source>
        <dbReference type="Proteomes" id="UP000299102"/>
    </source>
</evidence>
<dbReference type="Proteomes" id="UP000299102">
    <property type="component" value="Unassembled WGS sequence"/>
</dbReference>
<dbReference type="EMBL" id="BGZK01000439">
    <property type="protein sequence ID" value="GBP43638.1"/>
    <property type="molecule type" value="Genomic_DNA"/>
</dbReference>
<proteinExistence type="predicted"/>
<reference evidence="1 2" key="1">
    <citation type="journal article" date="2019" name="Commun. Biol.">
        <title>The bagworm genome reveals a unique fibroin gene that provides high tensile strength.</title>
        <authorList>
            <person name="Kono N."/>
            <person name="Nakamura H."/>
            <person name="Ohtoshi R."/>
            <person name="Tomita M."/>
            <person name="Numata K."/>
            <person name="Arakawa K."/>
        </authorList>
    </citation>
    <scope>NUCLEOTIDE SEQUENCE [LARGE SCALE GENOMIC DNA]</scope>
</reference>
<keyword evidence="2" id="KW-1185">Reference proteome</keyword>
<protein>
    <submittedName>
        <fullName evidence="1">Uncharacterized protein</fullName>
    </submittedName>
</protein>
<evidence type="ECO:0000313" key="1">
    <source>
        <dbReference type="EMBL" id="GBP43638.1"/>
    </source>
</evidence>
<gene>
    <name evidence="1" type="ORF">EVAR_32204_1</name>
</gene>
<dbReference type="AlphaFoldDB" id="A0A4C1VX97"/>
<name>A0A4C1VX97_EUMVA</name>
<comment type="caution">
    <text evidence="1">The sequence shown here is derived from an EMBL/GenBank/DDBJ whole genome shotgun (WGS) entry which is preliminary data.</text>
</comment>
<accession>A0A4C1VX97</accession>